<sequence>MYIFSFAKYLVYEVRIVLDSQDYDYIIPHKGLIGFRLWIHPSEQKASYILDLKDDKDNPWKNTQNENVIDFNSLQQSNIIQSNEITVSTEFQTLIRVALDMNVSLYNFDLH</sequence>
<protein>
    <submittedName>
        <fullName evidence="1">Uncharacterized protein</fullName>
    </submittedName>
</protein>
<dbReference type="Proteomes" id="UP000269396">
    <property type="component" value="Unassembled WGS sequence"/>
</dbReference>
<keyword evidence="2" id="KW-1185">Reference proteome</keyword>
<dbReference type="EMBL" id="UZAL01006640">
    <property type="protein sequence ID" value="VDO96466.1"/>
    <property type="molecule type" value="Genomic_DNA"/>
</dbReference>
<name>A0A183NN52_9TREM</name>
<evidence type="ECO:0000313" key="1">
    <source>
        <dbReference type="EMBL" id="VDO96466.1"/>
    </source>
</evidence>
<dbReference type="AlphaFoldDB" id="A0A183NN52"/>
<reference evidence="1 2" key="1">
    <citation type="submission" date="2018-11" db="EMBL/GenBank/DDBJ databases">
        <authorList>
            <consortium name="Pathogen Informatics"/>
        </authorList>
    </citation>
    <scope>NUCLEOTIDE SEQUENCE [LARGE SCALE GENOMIC DNA]</scope>
    <source>
        <strain>Denwood</strain>
        <strain evidence="2">Zambia</strain>
    </source>
</reference>
<evidence type="ECO:0000313" key="2">
    <source>
        <dbReference type="Proteomes" id="UP000269396"/>
    </source>
</evidence>
<gene>
    <name evidence="1" type="ORF">SMTD_LOCUS3538</name>
</gene>
<organism evidence="1 2">
    <name type="scientific">Schistosoma mattheei</name>
    <dbReference type="NCBI Taxonomy" id="31246"/>
    <lineage>
        <taxon>Eukaryota</taxon>
        <taxon>Metazoa</taxon>
        <taxon>Spiralia</taxon>
        <taxon>Lophotrochozoa</taxon>
        <taxon>Platyhelminthes</taxon>
        <taxon>Trematoda</taxon>
        <taxon>Digenea</taxon>
        <taxon>Strigeidida</taxon>
        <taxon>Schistosomatoidea</taxon>
        <taxon>Schistosomatidae</taxon>
        <taxon>Schistosoma</taxon>
    </lineage>
</organism>
<proteinExistence type="predicted"/>
<accession>A0A183NN52</accession>
<dbReference type="STRING" id="31246.A0A183NN52"/>